<evidence type="ECO:0000313" key="3">
    <source>
        <dbReference type="Proteomes" id="UP000092952"/>
    </source>
</evidence>
<dbReference type="GO" id="GO:0003824">
    <property type="term" value="F:catalytic activity"/>
    <property type="evidence" value="ECO:0007669"/>
    <property type="project" value="UniProtKB-ARBA"/>
</dbReference>
<dbReference type="PANTHER" id="PTHR43459:SF1">
    <property type="entry name" value="EG:BACN32G11.4 PROTEIN"/>
    <property type="match status" value="1"/>
</dbReference>
<evidence type="ECO:0000256" key="1">
    <source>
        <dbReference type="ARBA" id="ARBA00005254"/>
    </source>
</evidence>
<dbReference type="KEGG" id="gbi:PG2T_00090"/>
<evidence type="ECO:0008006" key="4">
    <source>
        <dbReference type="Google" id="ProtNLM"/>
    </source>
</evidence>
<keyword evidence="3" id="KW-1185">Reference proteome</keyword>
<dbReference type="PANTHER" id="PTHR43459">
    <property type="entry name" value="ENOYL-COA HYDRATASE"/>
    <property type="match status" value="1"/>
</dbReference>
<gene>
    <name evidence="2" type="ORF">PG2T_00090</name>
</gene>
<dbReference type="Gene3D" id="1.10.12.10">
    <property type="entry name" value="Lyase 2-enoyl-coa Hydratase, Chain A, domain 2"/>
    <property type="match status" value="1"/>
</dbReference>
<dbReference type="Pfam" id="PF00378">
    <property type="entry name" value="ECH_1"/>
    <property type="match status" value="1"/>
</dbReference>
<proteinExistence type="inferred from homology"/>
<accession>A0A1B1YPP1</accession>
<dbReference type="CDD" id="cd06558">
    <property type="entry name" value="crotonase-like"/>
    <property type="match status" value="1"/>
</dbReference>
<dbReference type="RefSeq" id="WP_068802266.1">
    <property type="nucleotide sequence ID" value="NZ_CP014671.1"/>
</dbReference>
<dbReference type="InterPro" id="IPR029045">
    <property type="entry name" value="ClpP/crotonase-like_dom_sf"/>
</dbReference>
<dbReference type="AlphaFoldDB" id="A0A1B1YPP1"/>
<dbReference type="Gene3D" id="3.90.226.10">
    <property type="entry name" value="2-enoyl-CoA Hydratase, Chain A, domain 1"/>
    <property type="match status" value="1"/>
</dbReference>
<dbReference type="InterPro" id="IPR001753">
    <property type="entry name" value="Enoyl-CoA_hydra/iso"/>
</dbReference>
<dbReference type="STRING" id="1810504.PG2T_00090"/>
<dbReference type="SUPFAM" id="SSF52096">
    <property type="entry name" value="ClpP/crotonase"/>
    <property type="match status" value="1"/>
</dbReference>
<comment type="similarity">
    <text evidence="1">Belongs to the enoyl-CoA hydratase/isomerase family.</text>
</comment>
<reference evidence="3" key="1">
    <citation type="submission" date="2016-03" db="EMBL/GenBank/DDBJ databases">
        <title>Complete genome sequence of Solimmundus cernigliae, representing a novel lineage of polycyclic aromatic hydrocarbon degraders within the Gammaproteobacteria.</title>
        <authorList>
            <person name="Singleton D.R."/>
            <person name="Dickey A.N."/>
            <person name="Scholl E.H."/>
            <person name="Wright F.A."/>
            <person name="Aitken M.D."/>
        </authorList>
    </citation>
    <scope>NUCLEOTIDE SEQUENCE [LARGE SCALE GENOMIC DNA]</scope>
    <source>
        <strain evidence="3">TR3.2</strain>
    </source>
</reference>
<organism evidence="2 3">
    <name type="scientific">Immundisolibacter cernigliae</name>
    <dbReference type="NCBI Taxonomy" id="1810504"/>
    <lineage>
        <taxon>Bacteria</taxon>
        <taxon>Pseudomonadati</taxon>
        <taxon>Pseudomonadota</taxon>
        <taxon>Gammaproteobacteria</taxon>
        <taxon>Immundisolibacterales</taxon>
        <taxon>Immundisolibacteraceae</taxon>
        <taxon>Immundisolibacter</taxon>
    </lineage>
</organism>
<evidence type="ECO:0000313" key="2">
    <source>
        <dbReference type="EMBL" id="ANX02751.1"/>
    </source>
</evidence>
<dbReference type="OrthoDB" id="9807606at2"/>
<dbReference type="EMBL" id="CP014671">
    <property type="protein sequence ID" value="ANX02751.1"/>
    <property type="molecule type" value="Genomic_DNA"/>
</dbReference>
<dbReference type="InParanoid" id="A0A1B1YPP1"/>
<dbReference type="Proteomes" id="UP000092952">
    <property type="component" value="Chromosome"/>
</dbReference>
<dbReference type="FunCoup" id="A0A1B1YPP1">
    <property type="interactions" value="130"/>
</dbReference>
<name>A0A1B1YPP1_9GAMM</name>
<sequence>METITYAVDGAIATITLNRPQVRNAMNGRMIEELRQTLEAVNLDSAVRVVALRGAGPVFCAGGDLRDLFTDTHPVAIRNLIALRIRPLSRALIMLDKPLVCALQGPVAGAGLALALAADFVIATEEASFVTAFGKIGAIPDAGVMWLLAQHVGLMRAKDIVLRARTLTAAQAQELGIYTEVVPKAGFDDAVNGLVAELAEGATLAMAFAKHALRDAVRMPFDAFMDLESAGQGLMHASHDHSEGVQAFLEKRAPRFTGR</sequence>
<dbReference type="InterPro" id="IPR014748">
    <property type="entry name" value="Enoyl-CoA_hydra_C"/>
</dbReference>
<protein>
    <recommendedName>
        <fullName evidence="4">Enoyl-CoA hydratase</fullName>
    </recommendedName>
</protein>